<dbReference type="Proteomes" id="UP000809431">
    <property type="component" value="Unassembled WGS sequence"/>
</dbReference>
<accession>A0ABS2BRB9</accession>
<comment type="caution">
    <text evidence="2">The sequence shown here is derived from an EMBL/GenBank/DDBJ whole genome shotgun (WGS) entry which is preliminary data.</text>
</comment>
<evidence type="ECO:0000313" key="3">
    <source>
        <dbReference type="Proteomes" id="UP000809431"/>
    </source>
</evidence>
<name>A0ABS2BRB9_9NEIS</name>
<dbReference type="Pfam" id="PF00816">
    <property type="entry name" value="Histone_HNS"/>
    <property type="match status" value="1"/>
</dbReference>
<feature type="domain" description="DNA-binding protein H-NS-like C-terminal" evidence="1">
    <location>
        <begin position="62"/>
        <end position="107"/>
    </location>
</feature>
<dbReference type="SMART" id="SM00528">
    <property type="entry name" value="HNS"/>
    <property type="match status" value="1"/>
</dbReference>
<dbReference type="InterPro" id="IPR027444">
    <property type="entry name" value="H-NS_C_dom"/>
</dbReference>
<evidence type="ECO:0000259" key="1">
    <source>
        <dbReference type="SMART" id="SM00528"/>
    </source>
</evidence>
<sequence length="107" mass="11813">MELSGFSLPQLYELQKKIAVEIENRKVTDKHDLLVEIQNLAAAKGFSLNEVLGVEAAKKLGKKVAVAGKPQFANPNDPSQTWSGRGRKPQWAIDWLATGKSLDDLRV</sequence>
<dbReference type="Gene3D" id="4.10.430.10">
    <property type="entry name" value="Histone-like protein H-NS, C-terminal domain"/>
    <property type="match status" value="1"/>
</dbReference>
<organism evidence="2 3">
    <name type="scientific">Jeongeupia naejangsanensis</name>
    <dbReference type="NCBI Taxonomy" id="613195"/>
    <lineage>
        <taxon>Bacteria</taxon>
        <taxon>Pseudomonadati</taxon>
        <taxon>Pseudomonadota</taxon>
        <taxon>Betaproteobacteria</taxon>
        <taxon>Neisseriales</taxon>
        <taxon>Chitinibacteraceae</taxon>
        <taxon>Jeongeupia</taxon>
    </lineage>
</organism>
<dbReference type="RefSeq" id="WP_203539822.1">
    <property type="nucleotide sequence ID" value="NZ_JAESND010000011.1"/>
</dbReference>
<gene>
    <name evidence="2" type="ORF">JMJ54_17360</name>
</gene>
<protein>
    <submittedName>
        <fullName evidence="2">H-NS histone family protein</fullName>
    </submittedName>
</protein>
<dbReference type="SUPFAM" id="SSF81273">
    <property type="entry name" value="H-NS histone-like proteins"/>
    <property type="match status" value="1"/>
</dbReference>
<reference evidence="2 3" key="1">
    <citation type="submission" date="2021-01" db="EMBL/GenBank/DDBJ databases">
        <title>Draft Genome Sequence and Polyhydroxyalkanoate Biosynthetic Potential of Jeongeupia naejangsanensis Type Strain DSM 24253.</title>
        <authorList>
            <person name="Turrini P."/>
            <person name="Artuso I."/>
            <person name="Lugli G.A."/>
            <person name="Frangipani E."/>
            <person name="Ventura M."/>
            <person name="Visca P."/>
        </authorList>
    </citation>
    <scope>NUCLEOTIDE SEQUENCE [LARGE SCALE GENOMIC DNA]</scope>
    <source>
        <strain evidence="2 3">DSM 24253</strain>
    </source>
</reference>
<keyword evidence="3" id="KW-1185">Reference proteome</keyword>
<evidence type="ECO:0000313" key="2">
    <source>
        <dbReference type="EMBL" id="MBM3117608.1"/>
    </source>
</evidence>
<proteinExistence type="predicted"/>
<dbReference type="InterPro" id="IPR037150">
    <property type="entry name" value="H-NS_C_dom_sf"/>
</dbReference>
<dbReference type="EMBL" id="JAESND010000011">
    <property type="protein sequence ID" value="MBM3117608.1"/>
    <property type="molecule type" value="Genomic_DNA"/>
</dbReference>